<dbReference type="PANTHER" id="PTHR46496">
    <property type="match status" value="1"/>
</dbReference>
<comment type="caution">
    <text evidence="7">The sequence shown here is derived from an EMBL/GenBank/DDBJ whole genome shotgun (WGS) entry which is preliminary data.</text>
</comment>
<evidence type="ECO:0000259" key="5">
    <source>
        <dbReference type="Pfam" id="PF01494"/>
    </source>
</evidence>
<dbReference type="PRINTS" id="PR00420">
    <property type="entry name" value="RNGMNOXGNASE"/>
</dbReference>
<dbReference type="EMBL" id="MKZY01000008">
    <property type="protein sequence ID" value="OOO06260.1"/>
    <property type="molecule type" value="Genomic_DNA"/>
</dbReference>
<proteinExistence type="predicted"/>
<dbReference type="GO" id="GO:0071949">
    <property type="term" value="F:FAD binding"/>
    <property type="evidence" value="ECO:0007669"/>
    <property type="project" value="InterPro"/>
</dbReference>
<dbReference type="SUPFAM" id="SSF51905">
    <property type="entry name" value="FAD/NAD(P)-binding domain"/>
    <property type="match status" value="1"/>
</dbReference>
<sequence>MSNWRPGKRVAIAGGGPGAISTALAFLKHGYDVRVFERQPECRAIGGAVLLSTPVLAILRSYGMSLENVGSYTATYFANKWGRERLQLPFNTEVERRIRIKGWQYGVLRSSAFKKMLDLVPDGVVSCNHEVTGYNEHEDCVEVKFKNGSTVTADILIAADGIRSAVSRQAFGDPKLFHTGIRLWLAWCDHIPDIPPNVGVISHDWQYQTSFFPMLHDGKPGFEWWVVEPGWEGQPLPEDPKAHVSKILEGWAQPMPRLLVATDFDTQVYRWDIYNRPSMKKWSTGRIVGVGDAVHPVSPYAAYGMGMAIEDGYYLAKALNGVDLRDVRAVSAGFELYEAQRVDYVNHHMEFARFSSSMFHSLPWPLAKLRDFIFDYTPVLKNLLRKQYLQKAEDETMNLKELHVF</sequence>
<dbReference type="Proteomes" id="UP000190312">
    <property type="component" value="Unassembled WGS sequence"/>
</dbReference>
<dbReference type="eggNOG" id="KOG2614">
    <property type="taxonomic scope" value="Eukaryota"/>
</dbReference>
<dbReference type="PANTHER" id="PTHR46496:SF1">
    <property type="entry name" value="ZEAXANTHIN EPOXIDASE, CHLOROPLASTIC"/>
    <property type="match status" value="1"/>
</dbReference>
<evidence type="ECO:0000313" key="8">
    <source>
        <dbReference type="Proteomes" id="UP000190312"/>
    </source>
</evidence>
<dbReference type="AlphaFoldDB" id="A0A1S9DAZ9"/>
<name>A0A1S9DAZ9_ASPOZ</name>
<reference evidence="6" key="2">
    <citation type="submission" date="2023-04" db="EMBL/GenBank/DDBJ databases">
        <title>Aspergillus oryzae NBRC 4228.</title>
        <authorList>
            <person name="Ichikawa N."/>
            <person name="Sato H."/>
            <person name="Tonouchi N."/>
        </authorList>
    </citation>
    <scope>NUCLEOTIDE SEQUENCE</scope>
    <source>
        <strain evidence="6">NBRC 4228</strain>
    </source>
</reference>
<dbReference type="GO" id="GO:0004497">
    <property type="term" value="F:monooxygenase activity"/>
    <property type="evidence" value="ECO:0007669"/>
    <property type="project" value="UniProtKB-KW"/>
</dbReference>
<organism evidence="7 8">
    <name type="scientific">Aspergillus oryzae</name>
    <name type="common">Yellow koji mold</name>
    <dbReference type="NCBI Taxonomy" id="5062"/>
    <lineage>
        <taxon>Eukaryota</taxon>
        <taxon>Fungi</taxon>
        <taxon>Dikarya</taxon>
        <taxon>Ascomycota</taxon>
        <taxon>Pezizomycotina</taxon>
        <taxon>Eurotiomycetes</taxon>
        <taxon>Eurotiomycetidae</taxon>
        <taxon>Eurotiales</taxon>
        <taxon>Aspergillaceae</taxon>
        <taxon>Aspergillus</taxon>
        <taxon>Aspergillus subgen. Circumdati</taxon>
    </lineage>
</organism>
<evidence type="ECO:0000313" key="6">
    <source>
        <dbReference type="EMBL" id="GMG22957.1"/>
    </source>
</evidence>
<gene>
    <name evidence="6" type="ORF">Aory04_000049700</name>
    <name evidence="7" type="ORF">OAory_01019210</name>
</gene>
<dbReference type="Gene3D" id="3.50.50.60">
    <property type="entry name" value="FAD/NAD(P)-binding domain"/>
    <property type="match status" value="1"/>
</dbReference>
<evidence type="ECO:0000256" key="2">
    <source>
        <dbReference type="ARBA" id="ARBA00022630"/>
    </source>
</evidence>
<keyword evidence="3" id="KW-0274">FAD</keyword>
<dbReference type="InterPro" id="IPR002938">
    <property type="entry name" value="FAD-bd"/>
</dbReference>
<protein>
    <submittedName>
        <fullName evidence="7">Monooxygenase FAD-binding protein</fullName>
    </submittedName>
    <submittedName>
        <fullName evidence="6">Unnamed protein product</fullName>
    </submittedName>
</protein>
<reference evidence="7 8" key="1">
    <citation type="submission" date="2016-10" db="EMBL/GenBank/DDBJ databases">
        <title>Genome sequencing of Aspergillus oryzae BCC7051.</title>
        <authorList>
            <person name="Thammarongtham C."/>
            <person name="Vorapreeda T."/>
            <person name="Nookaew I."/>
            <person name="Srisuk T."/>
            <person name="Land M."/>
            <person name="Jeennor S."/>
            <person name="Laoteng K."/>
        </authorList>
    </citation>
    <scope>NUCLEOTIDE SEQUENCE [LARGE SCALE GENOMIC DNA]</scope>
    <source>
        <strain evidence="7 8">BCC7051</strain>
    </source>
</reference>
<accession>A0A1S9DAZ9</accession>
<dbReference type="VEuPathDB" id="FungiDB:AO090701000561"/>
<dbReference type="EMBL" id="BSYA01000003">
    <property type="protein sequence ID" value="GMG22957.1"/>
    <property type="molecule type" value="Genomic_DNA"/>
</dbReference>
<dbReference type="InterPro" id="IPR036188">
    <property type="entry name" value="FAD/NAD-bd_sf"/>
</dbReference>
<evidence type="ECO:0000313" key="7">
    <source>
        <dbReference type="EMBL" id="OOO06260.1"/>
    </source>
</evidence>
<keyword evidence="2" id="KW-0285">Flavoprotein</keyword>
<keyword evidence="7" id="KW-0503">Monooxygenase</keyword>
<evidence type="ECO:0000256" key="1">
    <source>
        <dbReference type="ARBA" id="ARBA00001974"/>
    </source>
</evidence>
<dbReference type="Proteomes" id="UP001165205">
    <property type="component" value="Unassembled WGS sequence"/>
</dbReference>
<dbReference type="Pfam" id="PF01494">
    <property type="entry name" value="FAD_binding_3"/>
    <property type="match status" value="1"/>
</dbReference>
<comment type="cofactor">
    <cofactor evidence="1">
        <name>FAD</name>
        <dbReference type="ChEBI" id="CHEBI:57692"/>
    </cofactor>
</comment>
<evidence type="ECO:0000256" key="4">
    <source>
        <dbReference type="ARBA" id="ARBA00023002"/>
    </source>
</evidence>
<dbReference type="OrthoDB" id="417877at2759"/>
<evidence type="ECO:0000256" key="3">
    <source>
        <dbReference type="ARBA" id="ARBA00022827"/>
    </source>
</evidence>
<feature type="domain" description="FAD-binding" evidence="5">
    <location>
        <begin position="10"/>
        <end position="351"/>
    </location>
</feature>
<keyword evidence="4" id="KW-0560">Oxidoreductase</keyword>